<dbReference type="Proteomes" id="UP001281203">
    <property type="component" value="Unassembled WGS sequence"/>
</dbReference>
<sequence length="105" mass="11699">MPVIAAQRNTIIGISNPNPLLSISLGSIWGITHIPPNVQILWDVFGKVPISFSIDPKVRKIASKINLICFSKMEKLGWSLSTMHALLIPRMEAILRSEYNCDDVN</sequence>
<name>A0ABU3WYA1_9EURY</name>
<protein>
    <submittedName>
        <fullName evidence="1">Uncharacterized protein</fullName>
    </submittedName>
</protein>
<gene>
    <name evidence="1" type="ORF">F8E02_01520</name>
</gene>
<organism evidence="1 2">
    <name type="scientific">Methanoculleus caldifontis</name>
    <dbReference type="NCBI Taxonomy" id="2651577"/>
    <lineage>
        <taxon>Archaea</taxon>
        <taxon>Methanobacteriati</taxon>
        <taxon>Methanobacteriota</taxon>
        <taxon>Stenosarchaea group</taxon>
        <taxon>Methanomicrobia</taxon>
        <taxon>Methanomicrobiales</taxon>
        <taxon>Methanomicrobiaceae</taxon>
        <taxon>Methanoculleus</taxon>
    </lineage>
</organism>
<accession>A0ABU3WYA1</accession>
<evidence type="ECO:0000313" key="2">
    <source>
        <dbReference type="Proteomes" id="UP001281203"/>
    </source>
</evidence>
<reference evidence="1 2" key="1">
    <citation type="submission" date="2019-10" db="EMBL/GenBank/DDBJ databases">
        <title>Isolation and characterization of Methanoculleus sp. Wushi-C6 from a hot spring well.</title>
        <authorList>
            <person name="Chen S.-C."/>
            <person name="Lan Z.-H."/>
            <person name="You Y.-T."/>
            <person name="Lai M.-C."/>
        </authorList>
    </citation>
    <scope>NUCLEOTIDE SEQUENCE [LARGE SCALE GENOMIC DNA]</scope>
    <source>
        <strain evidence="1 2">Wushi-C6</strain>
    </source>
</reference>
<proteinExistence type="predicted"/>
<dbReference type="EMBL" id="WBKO01000001">
    <property type="protein sequence ID" value="MDV2480706.1"/>
    <property type="molecule type" value="Genomic_DNA"/>
</dbReference>
<comment type="caution">
    <text evidence="1">The sequence shown here is derived from an EMBL/GenBank/DDBJ whole genome shotgun (WGS) entry which is preliminary data.</text>
</comment>
<keyword evidence="2" id="KW-1185">Reference proteome</keyword>
<evidence type="ECO:0000313" key="1">
    <source>
        <dbReference type="EMBL" id="MDV2480706.1"/>
    </source>
</evidence>